<evidence type="ECO:0000256" key="4">
    <source>
        <dbReference type="ARBA" id="ARBA00023163"/>
    </source>
</evidence>
<dbReference type="PROSITE" id="PS50977">
    <property type="entry name" value="HTH_TETR_2"/>
    <property type="match status" value="1"/>
</dbReference>
<dbReference type="GO" id="GO:0003700">
    <property type="term" value="F:DNA-binding transcription factor activity"/>
    <property type="evidence" value="ECO:0007669"/>
    <property type="project" value="TreeGrafter"/>
</dbReference>
<dbReference type="Pfam" id="PF13977">
    <property type="entry name" value="TetR_C_6"/>
    <property type="match status" value="1"/>
</dbReference>
<organism evidence="9 10">
    <name type="scientific">Arthrobacter livingstonensis</name>
    <dbReference type="NCBI Taxonomy" id="670078"/>
    <lineage>
        <taxon>Bacteria</taxon>
        <taxon>Bacillati</taxon>
        <taxon>Actinomycetota</taxon>
        <taxon>Actinomycetes</taxon>
        <taxon>Micrococcales</taxon>
        <taxon>Micrococcaceae</taxon>
        <taxon>Arthrobacter</taxon>
    </lineage>
</organism>
<keyword evidence="3 5" id="KW-0238">DNA-binding</keyword>
<dbReference type="InterPro" id="IPR050109">
    <property type="entry name" value="HTH-type_TetR-like_transc_reg"/>
</dbReference>
<dbReference type="SUPFAM" id="SSF46689">
    <property type="entry name" value="Homeodomain-like"/>
    <property type="match status" value="1"/>
</dbReference>
<dbReference type="Gene3D" id="1.10.357.10">
    <property type="entry name" value="Tetracycline Repressor, domain 2"/>
    <property type="match status" value="1"/>
</dbReference>
<evidence type="ECO:0000256" key="3">
    <source>
        <dbReference type="ARBA" id="ARBA00023125"/>
    </source>
</evidence>
<reference evidence="9 10" key="1">
    <citation type="submission" date="2018-05" db="EMBL/GenBank/DDBJ databases">
        <title>Genetic diversity of glacier-inhabiting Cryobacterium bacteria in China and description of Cryobacterium mengkeensis sp. nov. and Arthrobacter glacialis sp. nov.</title>
        <authorList>
            <person name="Liu Q."/>
            <person name="Xin Y.-H."/>
        </authorList>
    </citation>
    <scope>NUCLEOTIDE SEQUENCE [LARGE SCALE GENOMIC DNA]</scope>
    <source>
        <strain evidence="9 10">LI2</strain>
    </source>
</reference>
<keyword evidence="2" id="KW-0805">Transcription regulation</keyword>
<accession>A0A2V5LVC8</accession>
<gene>
    <name evidence="9" type="ORF">CVV68_10225</name>
</gene>
<dbReference type="PANTHER" id="PTHR30055">
    <property type="entry name" value="HTH-TYPE TRANSCRIPTIONAL REGULATOR RUTR"/>
    <property type="match status" value="1"/>
</dbReference>
<feature type="domain" description="HTH cro/C1-type" evidence="7">
    <location>
        <begin position="26"/>
        <end position="69"/>
    </location>
</feature>
<dbReference type="Gene3D" id="1.10.260.40">
    <property type="entry name" value="lambda repressor-like DNA-binding domains"/>
    <property type="match status" value="1"/>
</dbReference>
<protein>
    <submittedName>
        <fullName evidence="9">TetR family transcriptional regulator</fullName>
    </submittedName>
</protein>
<feature type="region of interest" description="Disordered" evidence="6">
    <location>
        <begin position="75"/>
        <end position="100"/>
    </location>
</feature>
<dbReference type="PROSITE" id="PS50943">
    <property type="entry name" value="HTH_CROC1"/>
    <property type="match status" value="1"/>
</dbReference>
<dbReference type="SUPFAM" id="SSF47413">
    <property type="entry name" value="lambda repressor-like DNA-binding domains"/>
    <property type="match status" value="1"/>
</dbReference>
<dbReference type="InterPro" id="IPR001387">
    <property type="entry name" value="Cro/C1-type_HTH"/>
</dbReference>
<sequence>MPTSQTTQAGLAERARHAIRNSGLAQREIARQIGVDETKLSKSLKGIRRLPAQEIVLLATVTGVTANWLITGSDSADGPTVAPPQRILPKKHREDQNHAQRRRSIVEKAWWLFAQRGYASVRIADIAGEIGVSTATVHYYFPTKQAIFTETLHYSVKLAYDRQSAELQTITSPVARLKRLIELQLPAGPDGRAEWSIWLQTWSGLAVEGAEPASHTSGYDRWANTVHEIVLAGQAAGDFVAVEAWILTDELTAMVDGLGIKVLTGILTSRQMQARVNGFIERTMVKH</sequence>
<dbReference type="Proteomes" id="UP000247832">
    <property type="component" value="Unassembled WGS sequence"/>
</dbReference>
<dbReference type="InterPro" id="IPR009057">
    <property type="entry name" value="Homeodomain-like_sf"/>
</dbReference>
<evidence type="ECO:0000256" key="5">
    <source>
        <dbReference type="PROSITE-ProRule" id="PRU00335"/>
    </source>
</evidence>
<dbReference type="PANTHER" id="PTHR30055:SF234">
    <property type="entry name" value="HTH-TYPE TRANSCRIPTIONAL REGULATOR BETI"/>
    <property type="match status" value="1"/>
</dbReference>
<dbReference type="InterPro" id="IPR039538">
    <property type="entry name" value="BetI_C"/>
</dbReference>
<comment type="caution">
    <text evidence="9">The sequence shown here is derived from an EMBL/GenBank/DDBJ whole genome shotgun (WGS) entry which is preliminary data.</text>
</comment>
<dbReference type="SUPFAM" id="SSF48498">
    <property type="entry name" value="Tetracyclin repressor-like, C-terminal domain"/>
    <property type="match status" value="1"/>
</dbReference>
<evidence type="ECO:0000256" key="1">
    <source>
        <dbReference type="ARBA" id="ARBA00022491"/>
    </source>
</evidence>
<keyword evidence="4" id="KW-0804">Transcription</keyword>
<dbReference type="InterPro" id="IPR010982">
    <property type="entry name" value="Lambda_DNA-bd_dom_sf"/>
</dbReference>
<dbReference type="Pfam" id="PF00440">
    <property type="entry name" value="TetR_N"/>
    <property type="match status" value="1"/>
</dbReference>
<name>A0A2V5LVC8_9MICC</name>
<dbReference type="OrthoDB" id="5119743at2"/>
<evidence type="ECO:0000313" key="9">
    <source>
        <dbReference type="EMBL" id="PYI67467.1"/>
    </source>
</evidence>
<dbReference type="EMBL" id="QJVD01000009">
    <property type="protein sequence ID" value="PYI67467.1"/>
    <property type="molecule type" value="Genomic_DNA"/>
</dbReference>
<evidence type="ECO:0000259" key="7">
    <source>
        <dbReference type="PROSITE" id="PS50943"/>
    </source>
</evidence>
<keyword evidence="1" id="KW-0678">Repressor</keyword>
<dbReference type="InterPro" id="IPR001647">
    <property type="entry name" value="HTH_TetR"/>
</dbReference>
<dbReference type="PRINTS" id="PR00455">
    <property type="entry name" value="HTHTETR"/>
</dbReference>
<feature type="domain" description="HTH tetR-type" evidence="8">
    <location>
        <begin position="99"/>
        <end position="159"/>
    </location>
</feature>
<dbReference type="CDD" id="cd00093">
    <property type="entry name" value="HTH_XRE"/>
    <property type="match status" value="1"/>
</dbReference>
<dbReference type="InterPro" id="IPR036271">
    <property type="entry name" value="Tet_transcr_reg_TetR-rel_C_sf"/>
</dbReference>
<feature type="DNA-binding region" description="H-T-H motif" evidence="5">
    <location>
        <begin position="122"/>
        <end position="141"/>
    </location>
</feature>
<proteinExistence type="predicted"/>
<evidence type="ECO:0000256" key="6">
    <source>
        <dbReference type="SAM" id="MobiDB-lite"/>
    </source>
</evidence>
<dbReference type="RefSeq" id="WP_110500906.1">
    <property type="nucleotide sequence ID" value="NZ_QJVD01000009.1"/>
</dbReference>
<evidence type="ECO:0000259" key="8">
    <source>
        <dbReference type="PROSITE" id="PS50977"/>
    </source>
</evidence>
<dbReference type="AlphaFoldDB" id="A0A2V5LVC8"/>
<evidence type="ECO:0000256" key="2">
    <source>
        <dbReference type="ARBA" id="ARBA00023015"/>
    </source>
</evidence>
<dbReference type="GO" id="GO:0000976">
    <property type="term" value="F:transcription cis-regulatory region binding"/>
    <property type="evidence" value="ECO:0007669"/>
    <property type="project" value="TreeGrafter"/>
</dbReference>
<evidence type="ECO:0000313" key="10">
    <source>
        <dbReference type="Proteomes" id="UP000247832"/>
    </source>
</evidence>
<keyword evidence="10" id="KW-1185">Reference proteome</keyword>
<dbReference type="SMART" id="SM00530">
    <property type="entry name" value="HTH_XRE"/>
    <property type="match status" value="1"/>
</dbReference>